<proteinExistence type="predicted"/>
<dbReference type="Gene3D" id="2.60.120.590">
    <property type="entry name" value="Alpha-ketoglutarate-dependent dioxygenase AlkB-like"/>
    <property type="match status" value="1"/>
</dbReference>
<dbReference type="STRING" id="1094715.GCA_000236165_01058"/>
<dbReference type="GO" id="GO:0032451">
    <property type="term" value="F:demethylase activity"/>
    <property type="evidence" value="ECO:0007669"/>
    <property type="project" value="TreeGrafter"/>
</dbReference>
<sequence>MAYLPGFSYYPDFITPEEEQNLIKKLQSLTWNPVALFGQIARRRVVHFGMDYLYERRSVQPTEPIPVFLKEIRDHAASLLKVHSDEVVEVLLTEYPINAGIGWHRDAAVFEAIFGVSLHSPTLIHFRKRDDHQTQHKLMLDRGSAYLLTDEVRWNWEHRIAPVKQLRYSITLRTLRTLKSS</sequence>
<dbReference type="Pfam" id="PF13532">
    <property type="entry name" value="2OG-FeII_Oxy_2"/>
    <property type="match status" value="1"/>
</dbReference>
<feature type="domain" description="Fe2OG dioxygenase" evidence="1">
    <location>
        <begin position="86"/>
        <end position="176"/>
    </location>
</feature>
<evidence type="ECO:0000313" key="3">
    <source>
        <dbReference type="Proteomes" id="UP000254554"/>
    </source>
</evidence>
<dbReference type="EMBL" id="UGGT01000001">
    <property type="protein sequence ID" value="STO21300.1"/>
    <property type="molecule type" value="Genomic_DNA"/>
</dbReference>
<evidence type="ECO:0000313" key="2">
    <source>
        <dbReference type="EMBL" id="STO21300.1"/>
    </source>
</evidence>
<dbReference type="PANTHER" id="PTHR12463">
    <property type="entry name" value="OXYGENASE-RELATED"/>
    <property type="match status" value="1"/>
</dbReference>
<accession>A0A377G9Y1</accession>
<dbReference type="GO" id="GO:0070988">
    <property type="term" value="P:demethylation"/>
    <property type="evidence" value="ECO:0007669"/>
    <property type="project" value="InterPro"/>
</dbReference>
<dbReference type="PROSITE" id="PS51471">
    <property type="entry name" value="FE2OG_OXY"/>
    <property type="match status" value="1"/>
</dbReference>
<evidence type="ECO:0000259" key="1">
    <source>
        <dbReference type="PROSITE" id="PS51471"/>
    </source>
</evidence>
<dbReference type="PANTHER" id="PTHR12463:SF1">
    <property type="entry name" value="2-OXOGLUTARATE AND FE-DEPENDENT OXYGENASE FAMILY PROTEIN"/>
    <property type="match status" value="1"/>
</dbReference>
<dbReference type="GeneID" id="93292061"/>
<dbReference type="SUPFAM" id="SSF51197">
    <property type="entry name" value="Clavaminate synthase-like"/>
    <property type="match status" value="1"/>
</dbReference>
<dbReference type="AlphaFoldDB" id="A0A377G9Y1"/>
<organism evidence="2 3">
    <name type="scientific">Fluoribacter dumoffii</name>
    <dbReference type="NCBI Taxonomy" id="463"/>
    <lineage>
        <taxon>Bacteria</taxon>
        <taxon>Pseudomonadati</taxon>
        <taxon>Pseudomonadota</taxon>
        <taxon>Gammaproteobacteria</taxon>
        <taxon>Legionellales</taxon>
        <taxon>Legionellaceae</taxon>
        <taxon>Fluoribacter</taxon>
    </lineage>
</organism>
<reference evidence="2 3" key="1">
    <citation type="submission" date="2018-06" db="EMBL/GenBank/DDBJ databases">
        <authorList>
            <consortium name="Pathogen Informatics"/>
            <person name="Doyle S."/>
        </authorList>
    </citation>
    <scope>NUCLEOTIDE SEQUENCE [LARGE SCALE GENOMIC DNA]</scope>
    <source>
        <strain evidence="2 3">NCTC11370</strain>
    </source>
</reference>
<dbReference type="InterPro" id="IPR027450">
    <property type="entry name" value="AlkB-like"/>
</dbReference>
<dbReference type="OrthoDB" id="278699at2"/>
<dbReference type="InterPro" id="IPR032857">
    <property type="entry name" value="ALKBH4"/>
</dbReference>
<dbReference type="InterPro" id="IPR037151">
    <property type="entry name" value="AlkB-like_sf"/>
</dbReference>
<dbReference type="GO" id="GO:0016491">
    <property type="term" value="F:oxidoreductase activity"/>
    <property type="evidence" value="ECO:0007669"/>
    <property type="project" value="TreeGrafter"/>
</dbReference>
<dbReference type="RefSeq" id="WP_010653578.1">
    <property type="nucleotide sequence ID" value="NZ_JAPHOO010000001.1"/>
</dbReference>
<keyword evidence="3" id="KW-1185">Reference proteome</keyword>
<name>A0A377G9Y1_9GAMM</name>
<dbReference type="Proteomes" id="UP000254554">
    <property type="component" value="Unassembled WGS sequence"/>
</dbReference>
<protein>
    <recommendedName>
        <fullName evidence="1">Fe2OG dioxygenase domain-containing protein</fullName>
    </recommendedName>
</protein>
<dbReference type="InterPro" id="IPR005123">
    <property type="entry name" value="Oxoglu/Fe-dep_dioxygenase_dom"/>
</dbReference>
<gene>
    <name evidence="2" type="ORF">NCTC11370_01365</name>
</gene>